<protein>
    <submittedName>
        <fullName evidence="8">Cytochrome c oxidase assembly factor COX18</fullName>
    </submittedName>
</protein>
<dbReference type="OMA" id="WQRKRIV"/>
<evidence type="ECO:0000259" key="7">
    <source>
        <dbReference type="Pfam" id="PF02096"/>
    </source>
</evidence>
<dbReference type="GO" id="GO:0032979">
    <property type="term" value="P:protein insertion into mitochondrial inner membrane from matrix"/>
    <property type="evidence" value="ECO:0000318"/>
    <property type="project" value="GO_Central"/>
</dbReference>
<reference evidence="8" key="2">
    <citation type="submission" date="2025-08" db="UniProtKB">
        <authorList>
            <consortium name="Ensembl"/>
        </authorList>
    </citation>
    <scope>IDENTIFICATION</scope>
</reference>
<accession>F7EC75</accession>
<feature type="domain" description="Membrane insertase YidC/Oxa/ALB C-terminal" evidence="7">
    <location>
        <begin position="135"/>
        <end position="351"/>
    </location>
</feature>
<dbReference type="GeneTree" id="ENSGT00530000063506"/>
<evidence type="ECO:0000313" key="9">
    <source>
        <dbReference type="Proteomes" id="UP000002280"/>
    </source>
</evidence>
<evidence type="ECO:0000256" key="2">
    <source>
        <dbReference type="ARBA" id="ARBA00022692"/>
    </source>
</evidence>
<sequence>MRHLSESALTHVDEGRDFRFVQAQDSLLPRMQSGRRLLGCRGLCLHLQVEMLCGSRQQLRSRLLPALLGSKNCTLRRGEPVDSPGFLLPVSACAYGAAAGPAGVGGWYETLAASAPAHWAEAMFLGAQGATGLPWWASIVVTTAALRSAVTLPLAVYQHYILAKVENLQPEIKIIAKNLNYDIAFRAKQLGWSKRVTRLTYLNNMRRIVSELYIRDNCHPFKATLLVWIQIPMWVFMSVALRNFSLGITDSEGGFSIQEQFSTGGVLWFPDLTLLDSTWILPVSLGILNLLIVEIFALQKLEMSRFQKYITYFTRGISVLMIPIAATVPSAIALYWFSSSLLGLSQNLLLRSPGFRQLCRIPMTRSYSDTPYKDLFAAFYSKFFLRK</sequence>
<dbReference type="eggNOG" id="KOG1239">
    <property type="taxonomic scope" value="Eukaryota"/>
</dbReference>
<gene>
    <name evidence="8" type="primary">COX18</name>
</gene>
<organism evidence="8 9">
    <name type="scientific">Monodelphis domestica</name>
    <name type="common">Gray short-tailed opossum</name>
    <dbReference type="NCBI Taxonomy" id="13616"/>
    <lineage>
        <taxon>Eukaryota</taxon>
        <taxon>Metazoa</taxon>
        <taxon>Chordata</taxon>
        <taxon>Craniata</taxon>
        <taxon>Vertebrata</taxon>
        <taxon>Euteleostomi</taxon>
        <taxon>Mammalia</taxon>
        <taxon>Metatheria</taxon>
        <taxon>Didelphimorphia</taxon>
        <taxon>Didelphidae</taxon>
        <taxon>Monodelphis</taxon>
    </lineage>
</organism>
<evidence type="ECO:0000256" key="5">
    <source>
        <dbReference type="RuleBase" id="RU003945"/>
    </source>
</evidence>
<dbReference type="PANTHER" id="PTHR12428">
    <property type="entry name" value="OXA1"/>
    <property type="match status" value="1"/>
</dbReference>
<dbReference type="STRING" id="13616.ENSMODP00000023897"/>
<dbReference type="InParanoid" id="F7EC75"/>
<evidence type="ECO:0000256" key="1">
    <source>
        <dbReference type="ARBA" id="ARBA00004141"/>
    </source>
</evidence>
<dbReference type="GO" id="GO:0032977">
    <property type="term" value="F:membrane insertase activity"/>
    <property type="evidence" value="ECO:0000318"/>
    <property type="project" value="GO_Central"/>
</dbReference>
<evidence type="ECO:0000256" key="6">
    <source>
        <dbReference type="SAM" id="Phobius"/>
    </source>
</evidence>
<dbReference type="PANTHER" id="PTHR12428:SF65">
    <property type="entry name" value="CYTOCHROME C OXIDASE ASSEMBLY PROTEIN COX18, MITOCHONDRIAL"/>
    <property type="match status" value="1"/>
</dbReference>
<dbReference type="FunCoup" id="F7EC75">
    <property type="interactions" value="408"/>
</dbReference>
<dbReference type="Ensembl" id="ENSMODT00000024321.3">
    <property type="protein sequence ID" value="ENSMODP00000023897.2"/>
    <property type="gene ID" value="ENSMODG00000019148.3"/>
</dbReference>
<reference evidence="8 9" key="1">
    <citation type="journal article" date="2007" name="Nature">
        <title>Genome of the marsupial Monodelphis domestica reveals innovation in non-coding sequences.</title>
        <authorList>
            <person name="Mikkelsen T.S."/>
            <person name="Wakefield M.J."/>
            <person name="Aken B."/>
            <person name="Amemiya C.T."/>
            <person name="Chang J.L."/>
            <person name="Duke S."/>
            <person name="Garber M."/>
            <person name="Gentles A.J."/>
            <person name="Goodstadt L."/>
            <person name="Heger A."/>
            <person name="Jurka J."/>
            <person name="Kamal M."/>
            <person name="Mauceli E."/>
            <person name="Searle S.M."/>
            <person name="Sharpe T."/>
            <person name="Baker M.L."/>
            <person name="Batzer M.A."/>
            <person name="Benos P.V."/>
            <person name="Belov K."/>
            <person name="Clamp M."/>
            <person name="Cook A."/>
            <person name="Cuff J."/>
            <person name="Das R."/>
            <person name="Davidow L."/>
            <person name="Deakin J.E."/>
            <person name="Fazzari M.J."/>
            <person name="Glass J.L."/>
            <person name="Grabherr M."/>
            <person name="Greally J.M."/>
            <person name="Gu W."/>
            <person name="Hore T.A."/>
            <person name="Huttley G.A."/>
            <person name="Kleber M."/>
            <person name="Jirtle R.L."/>
            <person name="Koina E."/>
            <person name="Lee J.T."/>
            <person name="Mahony S."/>
            <person name="Marra M.A."/>
            <person name="Miller R.D."/>
            <person name="Nicholls R.D."/>
            <person name="Oda M."/>
            <person name="Papenfuss A.T."/>
            <person name="Parra Z.E."/>
            <person name="Pollock D.D."/>
            <person name="Ray D.A."/>
            <person name="Schein J.E."/>
            <person name="Speed T.P."/>
            <person name="Thompson K."/>
            <person name="VandeBerg J.L."/>
            <person name="Wade C.M."/>
            <person name="Walker J.A."/>
            <person name="Waters P.D."/>
            <person name="Webber C."/>
            <person name="Weidman J.R."/>
            <person name="Xie X."/>
            <person name="Zody M.C."/>
            <person name="Baldwin J."/>
            <person name="Abdouelleil A."/>
            <person name="Abdulkadir J."/>
            <person name="Abebe A."/>
            <person name="Abera B."/>
            <person name="Abreu J."/>
            <person name="Acer S.C."/>
            <person name="Aftuck L."/>
            <person name="Alexander A."/>
            <person name="An P."/>
            <person name="Anderson E."/>
            <person name="Anderson S."/>
            <person name="Arachi H."/>
            <person name="Azer M."/>
            <person name="Bachantsang P."/>
            <person name="Barry A."/>
            <person name="Bayul T."/>
            <person name="Berlin A."/>
            <person name="Bessette D."/>
            <person name="Bloom T."/>
            <person name="Bloom T."/>
            <person name="Boguslavskiy L."/>
            <person name="Bonnet C."/>
            <person name="Boukhgalter B."/>
            <person name="Bourzgui I."/>
            <person name="Brown A."/>
            <person name="Cahill P."/>
            <person name="Channer S."/>
            <person name="Cheshatsang Y."/>
            <person name="Chuda L."/>
            <person name="Citroen M."/>
            <person name="Collymore A."/>
            <person name="Cooke P."/>
            <person name="Costello M."/>
            <person name="D'Aco K."/>
            <person name="Daza R."/>
            <person name="De Haan G."/>
            <person name="DeGray S."/>
            <person name="DeMaso C."/>
            <person name="Dhargay N."/>
            <person name="Dooley K."/>
            <person name="Dooley E."/>
            <person name="Doricent M."/>
            <person name="Dorje P."/>
            <person name="Dorjee K."/>
            <person name="Dupes A."/>
            <person name="Elong R."/>
            <person name="Falk J."/>
            <person name="Farina A."/>
            <person name="Faro S."/>
            <person name="Ferguson D."/>
            <person name="Fisher S."/>
            <person name="Foley C.D."/>
            <person name="Franke A."/>
            <person name="Friedrich D."/>
            <person name="Gadbois L."/>
            <person name="Gearin G."/>
            <person name="Gearin C.R."/>
            <person name="Giannoukos G."/>
            <person name="Goode T."/>
            <person name="Graham J."/>
            <person name="Grandbois E."/>
            <person name="Grewal S."/>
            <person name="Gyaltsen K."/>
            <person name="Hafez N."/>
            <person name="Hagos B."/>
            <person name="Hall J."/>
            <person name="Henson C."/>
            <person name="Hollinger A."/>
            <person name="Honan T."/>
            <person name="Huard M.D."/>
            <person name="Hughes L."/>
            <person name="Hurhula B."/>
            <person name="Husby M.E."/>
            <person name="Kamat A."/>
            <person name="Kanga B."/>
            <person name="Kashin S."/>
            <person name="Khazanovich D."/>
            <person name="Kisner P."/>
            <person name="Lance K."/>
            <person name="Lara M."/>
            <person name="Lee W."/>
            <person name="Lennon N."/>
            <person name="Letendre F."/>
            <person name="LeVine R."/>
            <person name="Lipovsky A."/>
            <person name="Liu X."/>
            <person name="Liu J."/>
            <person name="Liu S."/>
            <person name="Lokyitsang T."/>
            <person name="Lokyitsang Y."/>
            <person name="Lubonja R."/>
            <person name="Lui A."/>
            <person name="MacDonald P."/>
            <person name="Magnisalis V."/>
            <person name="Maru K."/>
            <person name="Matthews C."/>
            <person name="McCusker W."/>
            <person name="McDonough S."/>
            <person name="Mehta T."/>
            <person name="Meldrim J."/>
            <person name="Meneus L."/>
            <person name="Mihai O."/>
            <person name="Mihalev A."/>
            <person name="Mihova T."/>
            <person name="Mittelman R."/>
            <person name="Mlenga V."/>
            <person name="Montmayeur A."/>
            <person name="Mulrain L."/>
            <person name="Navidi A."/>
            <person name="Naylor J."/>
            <person name="Negash T."/>
            <person name="Nguyen T."/>
            <person name="Nguyen N."/>
            <person name="Nicol R."/>
            <person name="Norbu C."/>
            <person name="Norbu N."/>
            <person name="Novod N."/>
            <person name="O'Neill B."/>
            <person name="Osman S."/>
            <person name="Markiewicz E."/>
            <person name="Oyono O.L."/>
            <person name="Patti C."/>
            <person name="Phunkhang P."/>
            <person name="Pierre F."/>
            <person name="Priest M."/>
            <person name="Raghuraman S."/>
            <person name="Rege F."/>
            <person name="Reyes R."/>
            <person name="Rise C."/>
            <person name="Rogov P."/>
            <person name="Ross K."/>
            <person name="Ryan E."/>
            <person name="Settipalli S."/>
            <person name="Shea T."/>
            <person name="Sherpa N."/>
            <person name="Shi L."/>
            <person name="Shih D."/>
            <person name="Sparrow T."/>
            <person name="Spaulding J."/>
            <person name="Stalker J."/>
            <person name="Stange-Thomann N."/>
            <person name="Stavropoulos S."/>
            <person name="Stone C."/>
            <person name="Strader C."/>
            <person name="Tesfaye S."/>
            <person name="Thomson T."/>
            <person name="Thoulutsang Y."/>
            <person name="Thoulutsang D."/>
            <person name="Topham K."/>
            <person name="Topping I."/>
            <person name="Tsamla T."/>
            <person name="Vassiliev H."/>
            <person name="Vo A."/>
            <person name="Wangchuk T."/>
            <person name="Wangdi T."/>
            <person name="Weiand M."/>
            <person name="Wilkinson J."/>
            <person name="Wilson A."/>
            <person name="Yadav S."/>
            <person name="Young G."/>
            <person name="Yu Q."/>
            <person name="Zembek L."/>
            <person name="Zhong D."/>
            <person name="Zimmer A."/>
            <person name="Zwirko Z."/>
            <person name="Jaffe D.B."/>
            <person name="Alvarez P."/>
            <person name="Brockman W."/>
            <person name="Butler J."/>
            <person name="Chin C."/>
            <person name="Gnerre S."/>
            <person name="MacCallum I."/>
            <person name="Graves J.A."/>
            <person name="Ponting C.P."/>
            <person name="Breen M."/>
            <person name="Samollow P.B."/>
            <person name="Lander E.S."/>
            <person name="Lindblad-Toh K."/>
        </authorList>
    </citation>
    <scope>NUCLEOTIDE SEQUENCE [LARGE SCALE GENOMIC DNA]</scope>
</reference>
<dbReference type="Proteomes" id="UP000002280">
    <property type="component" value="Chromosome 5"/>
</dbReference>
<feature type="transmembrane region" description="Helical" evidence="6">
    <location>
        <begin position="223"/>
        <end position="241"/>
    </location>
</feature>
<dbReference type="AlphaFoldDB" id="F7EC75"/>
<comment type="subcellular location">
    <subcellularLocation>
        <location evidence="1 5">Membrane</location>
        <topology evidence="1 5">Multi-pass membrane protein</topology>
    </subcellularLocation>
</comment>
<dbReference type="Bgee" id="ENSMODG00000019148">
    <property type="expression patterns" value="Expressed in skeletal muscle tissue and 19 other cell types or tissues"/>
</dbReference>
<name>F7EC75_MONDO</name>
<feature type="transmembrane region" description="Helical" evidence="6">
    <location>
        <begin position="279"/>
        <end position="297"/>
    </location>
</feature>
<dbReference type="InterPro" id="IPR001708">
    <property type="entry name" value="YidC/ALB3/OXA1/COX18"/>
</dbReference>
<dbReference type="HOGENOM" id="CLU_029282_2_0_1"/>
<evidence type="ECO:0000256" key="4">
    <source>
        <dbReference type="ARBA" id="ARBA00023136"/>
    </source>
</evidence>
<evidence type="ECO:0000256" key="3">
    <source>
        <dbReference type="ARBA" id="ARBA00022989"/>
    </source>
</evidence>
<dbReference type="InterPro" id="IPR028055">
    <property type="entry name" value="YidC/Oxa/ALB_C"/>
</dbReference>
<dbReference type="GO" id="GO:0033617">
    <property type="term" value="P:mitochondrial respiratory chain complex IV assembly"/>
    <property type="evidence" value="ECO:0000318"/>
    <property type="project" value="GO_Central"/>
</dbReference>
<evidence type="ECO:0000313" key="8">
    <source>
        <dbReference type="Ensembl" id="ENSMODP00000023897.2"/>
    </source>
</evidence>
<dbReference type="KEGG" id="mdo:100023565"/>
<keyword evidence="4 6" id="KW-0472">Membrane</keyword>
<keyword evidence="2 5" id="KW-0812">Transmembrane</keyword>
<comment type="similarity">
    <text evidence="5">Belongs to the OXA1/ALB3/YidC family.</text>
</comment>
<dbReference type="OrthoDB" id="2148490at2759"/>
<keyword evidence="9" id="KW-1185">Reference proteome</keyword>
<proteinExistence type="inferred from homology"/>
<reference evidence="8" key="3">
    <citation type="submission" date="2025-09" db="UniProtKB">
        <authorList>
            <consortium name="Ensembl"/>
        </authorList>
    </citation>
    <scope>IDENTIFICATION</scope>
</reference>
<dbReference type="CDD" id="cd20069">
    <property type="entry name" value="5TM_Oxa1-like"/>
    <property type="match status" value="1"/>
</dbReference>
<keyword evidence="3 6" id="KW-1133">Transmembrane helix</keyword>
<dbReference type="Pfam" id="PF02096">
    <property type="entry name" value="60KD_IMP"/>
    <property type="match status" value="1"/>
</dbReference>
<dbReference type="GO" id="GO:0005743">
    <property type="term" value="C:mitochondrial inner membrane"/>
    <property type="evidence" value="ECO:0000318"/>
    <property type="project" value="GO_Central"/>
</dbReference>